<dbReference type="EMBL" id="JBAPLV010000008">
    <property type="protein sequence ID" value="MEI4278656.1"/>
    <property type="molecule type" value="Genomic_DNA"/>
</dbReference>
<sequence>MRRYRLAAVAVLGMAVVLLGVLFVGNINGNLVYFLTPDEALAQRADFADDRRFQIGGLVQQDSVESTPDGLRFIVVSGTEPGAAAVPVAYEGSPAQLFRPGIGVVLEGSWNGETFDADTMIVKHDENYRAPDADPTPAPGSAP</sequence>
<protein>
    <submittedName>
        <fullName evidence="10">Cytochrome c maturation protein CcmE</fullName>
    </submittedName>
</protein>
<keyword evidence="8" id="KW-0408">Iron</keyword>
<dbReference type="RefSeq" id="WP_336392222.1">
    <property type="nucleotide sequence ID" value="NZ_JBAPLV010000008.1"/>
</dbReference>
<evidence type="ECO:0000313" key="10">
    <source>
        <dbReference type="EMBL" id="MEI4278656.1"/>
    </source>
</evidence>
<organism evidence="10 11">
    <name type="scientific">Klenkia terrae</name>
    <dbReference type="NCBI Taxonomy" id="1052259"/>
    <lineage>
        <taxon>Bacteria</taxon>
        <taxon>Bacillati</taxon>
        <taxon>Actinomycetota</taxon>
        <taxon>Actinomycetes</taxon>
        <taxon>Geodermatophilales</taxon>
        <taxon>Geodermatophilaceae</taxon>
        <taxon>Klenkia</taxon>
    </lineage>
</organism>
<evidence type="ECO:0000256" key="4">
    <source>
        <dbReference type="ARBA" id="ARBA00022723"/>
    </source>
</evidence>
<dbReference type="InterPro" id="IPR036127">
    <property type="entry name" value="CcmE-like_sf"/>
</dbReference>
<gene>
    <name evidence="10" type="ORF">UXQ13_09290</name>
</gene>
<reference evidence="10 11" key="1">
    <citation type="submission" date="2024-03" db="EMBL/GenBank/DDBJ databases">
        <title>Draft genome sequence of Klenkia terrae.</title>
        <authorList>
            <person name="Duangmal K."/>
            <person name="Chantavorakit T."/>
        </authorList>
    </citation>
    <scope>NUCLEOTIDE SEQUENCE [LARGE SCALE GENOMIC DNA]</scope>
    <source>
        <strain evidence="10 11">JCM 17786</strain>
    </source>
</reference>
<evidence type="ECO:0000256" key="3">
    <source>
        <dbReference type="ARBA" id="ARBA00022692"/>
    </source>
</evidence>
<dbReference type="InterPro" id="IPR004329">
    <property type="entry name" value="CcmE"/>
</dbReference>
<name>A0ABU8E735_9ACTN</name>
<accession>A0ABU8E735</accession>
<evidence type="ECO:0000313" key="11">
    <source>
        <dbReference type="Proteomes" id="UP001373496"/>
    </source>
</evidence>
<comment type="caution">
    <text evidence="10">The sequence shown here is derived from an EMBL/GenBank/DDBJ whole genome shotgun (WGS) entry which is preliminary data.</text>
</comment>
<dbReference type="SUPFAM" id="SSF82093">
    <property type="entry name" value="Heme chaperone CcmE"/>
    <property type="match status" value="1"/>
</dbReference>
<dbReference type="PANTHER" id="PTHR34128">
    <property type="entry name" value="CYTOCHROME C-TYPE BIOGENESIS PROTEIN CCME HOMOLOG, MITOCHONDRIAL"/>
    <property type="match status" value="1"/>
</dbReference>
<dbReference type="PANTHER" id="PTHR34128:SF2">
    <property type="entry name" value="CYTOCHROME C-TYPE BIOGENESIS PROTEIN CCME HOMOLOG, MITOCHONDRIAL"/>
    <property type="match status" value="1"/>
</dbReference>
<dbReference type="Pfam" id="PF03100">
    <property type="entry name" value="CcmE"/>
    <property type="match status" value="1"/>
</dbReference>
<keyword evidence="7" id="KW-1133">Transmembrane helix</keyword>
<evidence type="ECO:0000256" key="2">
    <source>
        <dbReference type="ARBA" id="ARBA00022617"/>
    </source>
</evidence>
<proteinExistence type="predicted"/>
<evidence type="ECO:0000256" key="8">
    <source>
        <dbReference type="ARBA" id="ARBA00023004"/>
    </source>
</evidence>
<keyword evidence="11" id="KW-1185">Reference proteome</keyword>
<dbReference type="Proteomes" id="UP001373496">
    <property type="component" value="Unassembled WGS sequence"/>
</dbReference>
<keyword evidence="3" id="KW-0812">Transmembrane</keyword>
<keyword evidence="4" id="KW-0479">Metal-binding</keyword>
<evidence type="ECO:0000256" key="1">
    <source>
        <dbReference type="ARBA" id="ARBA00004370"/>
    </source>
</evidence>
<dbReference type="Gene3D" id="2.40.50.140">
    <property type="entry name" value="Nucleic acid-binding proteins"/>
    <property type="match status" value="1"/>
</dbReference>
<evidence type="ECO:0000256" key="6">
    <source>
        <dbReference type="ARBA" id="ARBA00022968"/>
    </source>
</evidence>
<keyword evidence="5" id="KW-0201">Cytochrome c-type biogenesis</keyword>
<evidence type="ECO:0000256" key="7">
    <source>
        <dbReference type="ARBA" id="ARBA00022989"/>
    </source>
</evidence>
<keyword evidence="2" id="KW-0349">Heme</keyword>
<comment type="subcellular location">
    <subcellularLocation>
        <location evidence="1">Membrane</location>
    </subcellularLocation>
</comment>
<dbReference type="InterPro" id="IPR012340">
    <property type="entry name" value="NA-bd_OB-fold"/>
</dbReference>
<keyword evidence="9" id="KW-0472">Membrane</keyword>
<evidence type="ECO:0000256" key="9">
    <source>
        <dbReference type="ARBA" id="ARBA00023136"/>
    </source>
</evidence>
<keyword evidence="6" id="KW-0735">Signal-anchor</keyword>
<evidence type="ECO:0000256" key="5">
    <source>
        <dbReference type="ARBA" id="ARBA00022748"/>
    </source>
</evidence>